<reference evidence="3" key="1">
    <citation type="submission" date="2016-11" db="UniProtKB">
        <authorList>
            <consortium name="WormBaseParasite"/>
        </authorList>
    </citation>
    <scope>IDENTIFICATION</scope>
</reference>
<protein>
    <submittedName>
        <fullName evidence="3">Uncharacterized protein</fullName>
    </submittedName>
</protein>
<keyword evidence="1" id="KW-0472">Membrane</keyword>
<sequence length="73" mass="8508">MPSIQFLLIFLLVIMVYSTAAFILQDLPLERFERSGSSSDELFAPHQGQRHTRDNQLFRPGANFWARYRMMSG</sequence>
<organism evidence="2 3">
    <name type="scientific">Caenorhabditis tropicalis</name>
    <dbReference type="NCBI Taxonomy" id="1561998"/>
    <lineage>
        <taxon>Eukaryota</taxon>
        <taxon>Metazoa</taxon>
        <taxon>Ecdysozoa</taxon>
        <taxon>Nematoda</taxon>
        <taxon>Chromadorea</taxon>
        <taxon>Rhabditida</taxon>
        <taxon>Rhabditina</taxon>
        <taxon>Rhabditomorpha</taxon>
        <taxon>Rhabditoidea</taxon>
        <taxon>Rhabditidae</taxon>
        <taxon>Peloderinae</taxon>
        <taxon>Caenorhabditis</taxon>
    </lineage>
</organism>
<name>A0A1I7V195_9PELO</name>
<keyword evidence="2" id="KW-1185">Reference proteome</keyword>
<proteinExistence type="predicted"/>
<dbReference type="Proteomes" id="UP000095282">
    <property type="component" value="Unplaced"/>
</dbReference>
<dbReference type="WBParaSite" id="Csp11.Scaffold630.g21401.t1">
    <property type="protein sequence ID" value="Csp11.Scaffold630.g21401.t1"/>
    <property type="gene ID" value="Csp11.Scaffold630.g21401"/>
</dbReference>
<accession>A0A1I7V195</accession>
<keyword evidence="1" id="KW-1133">Transmembrane helix</keyword>
<evidence type="ECO:0000313" key="3">
    <source>
        <dbReference type="WBParaSite" id="Csp11.Scaffold630.g21401.t1"/>
    </source>
</evidence>
<evidence type="ECO:0000313" key="2">
    <source>
        <dbReference type="Proteomes" id="UP000095282"/>
    </source>
</evidence>
<evidence type="ECO:0000256" key="1">
    <source>
        <dbReference type="SAM" id="Phobius"/>
    </source>
</evidence>
<feature type="transmembrane region" description="Helical" evidence="1">
    <location>
        <begin position="6"/>
        <end position="24"/>
    </location>
</feature>
<dbReference type="eggNOG" id="ENOG502TJ6Z">
    <property type="taxonomic scope" value="Eukaryota"/>
</dbReference>
<keyword evidence="1" id="KW-0812">Transmembrane</keyword>
<dbReference type="AlphaFoldDB" id="A0A1I7V195"/>